<dbReference type="Pfam" id="PF11848">
    <property type="entry name" value="DUF3368"/>
    <property type="match status" value="1"/>
</dbReference>
<evidence type="ECO:0000313" key="1">
    <source>
        <dbReference type="EMBL" id="MCW1885746.1"/>
    </source>
</evidence>
<comment type="caution">
    <text evidence="1">The sequence shown here is derived from an EMBL/GenBank/DDBJ whole genome shotgun (WGS) entry which is preliminary data.</text>
</comment>
<dbReference type="InterPro" id="IPR021799">
    <property type="entry name" value="PIN-like_prokaryotic"/>
</dbReference>
<evidence type="ECO:0000313" key="2">
    <source>
        <dbReference type="Proteomes" id="UP001207930"/>
    </source>
</evidence>
<dbReference type="PANTHER" id="PTHR39550">
    <property type="entry name" value="SLL0658 PROTEIN"/>
    <property type="match status" value="1"/>
</dbReference>
<dbReference type="Proteomes" id="UP001207930">
    <property type="component" value="Unassembled WGS sequence"/>
</dbReference>
<protein>
    <submittedName>
        <fullName evidence="1">DUF3368 domain-containing protein</fullName>
    </submittedName>
</protein>
<proteinExistence type="predicted"/>
<name>A0ABT3FQ85_9BACT</name>
<dbReference type="EMBL" id="JAPDDS010000007">
    <property type="protein sequence ID" value="MCW1885746.1"/>
    <property type="molecule type" value="Genomic_DNA"/>
</dbReference>
<sequence length="155" mass="16467">MIVVADTSAISNLISIGRESVLESLFGGVTIPPAVENELLNWHRDIPDFVTVMKPVDLDAVLSLESELDPGEAEAIVLASELSADLLLIDERKGRIAADRLGLRSTGLLGVLLQAKAAGLLGSLKPILGELTERAGFRVSPAVRSEFLKLAGELE</sequence>
<reference evidence="1 2" key="1">
    <citation type="submission" date="2022-10" db="EMBL/GenBank/DDBJ databases">
        <title>Luteolibacter flavescens strain MCCC 1K03193, whole genome shotgun sequencing project.</title>
        <authorList>
            <person name="Zhao G."/>
            <person name="Shen L."/>
        </authorList>
    </citation>
    <scope>NUCLEOTIDE SEQUENCE [LARGE SCALE GENOMIC DNA]</scope>
    <source>
        <strain evidence="1 2">MCCC 1K03193</strain>
    </source>
</reference>
<organism evidence="1 2">
    <name type="scientific">Luteolibacter flavescens</name>
    <dbReference type="NCBI Taxonomy" id="1859460"/>
    <lineage>
        <taxon>Bacteria</taxon>
        <taxon>Pseudomonadati</taxon>
        <taxon>Verrucomicrobiota</taxon>
        <taxon>Verrucomicrobiia</taxon>
        <taxon>Verrucomicrobiales</taxon>
        <taxon>Verrucomicrobiaceae</taxon>
        <taxon>Luteolibacter</taxon>
    </lineage>
</organism>
<keyword evidence="2" id="KW-1185">Reference proteome</keyword>
<dbReference type="RefSeq" id="WP_264501703.1">
    <property type="nucleotide sequence ID" value="NZ_JAPDDS010000007.1"/>
</dbReference>
<accession>A0ABT3FQ85</accession>
<dbReference type="PANTHER" id="PTHR39550:SF1">
    <property type="entry name" value="SLL0658 PROTEIN"/>
    <property type="match status" value="1"/>
</dbReference>
<gene>
    <name evidence="1" type="ORF">OKA04_13480</name>
</gene>